<dbReference type="CDD" id="cd22454">
    <property type="entry name" value="KH-I_Mextli_like"/>
    <property type="match status" value="1"/>
</dbReference>
<accession>A0A443SMG4</accession>
<sequence length="211" mass="23658">MNPLKLTNPWVCFAGMTISASVAYICHRLLTEERINEDKEIRTTRQSTIKVKVPKDSIGTVIGRGGENIKRIQNETRCRCHFEDFPDEEGNRNVVIRGTPENILEGKRAIEDIISNGSISVEIQIPVDSVGFVIGRNGETIRSLCEISGAKIIISRSSSKNRAFQSVTIKGSFEQIETAKTLINEKIAESEERTRDRKFYGMNTSFSDADM</sequence>
<organism evidence="4 5">
    <name type="scientific">Leptotrombidium deliense</name>
    <dbReference type="NCBI Taxonomy" id="299467"/>
    <lineage>
        <taxon>Eukaryota</taxon>
        <taxon>Metazoa</taxon>
        <taxon>Ecdysozoa</taxon>
        <taxon>Arthropoda</taxon>
        <taxon>Chelicerata</taxon>
        <taxon>Arachnida</taxon>
        <taxon>Acari</taxon>
        <taxon>Acariformes</taxon>
        <taxon>Trombidiformes</taxon>
        <taxon>Prostigmata</taxon>
        <taxon>Anystina</taxon>
        <taxon>Parasitengona</taxon>
        <taxon>Trombiculoidea</taxon>
        <taxon>Trombiculidae</taxon>
        <taxon>Leptotrombidium</taxon>
    </lineage>
</organism>
<proteinExistence type="predicted"/>
<dbReference type="OrthoDB" id="9995375at2759"/>
<keyword evidence="1" id="KW-0677">Repeat</keyword>
<name>A0A443SMG4_9ACAR</name>
<evidence type="ECO:0000313" key="4">
    <source>
        <dbReference type="EMBL" id="RWS28731.1"/>
    </source>
</evidence>
<dbReference type="GO" id="GO:0003723">
    <property type="term" value="F:RNA binding"/>
    <property type="evidence" value="ECO:0007669"/>
    <property type="project" value="UniProtKB-UniRule"/>
</dbReference>
<dbReference type="PANTHER" id="PTHR10288">
    <property type="entry name" value="KH DOMAIN CONTAINING RNA BINDING PROTEIN"/>
    <property type="match status" value="1"/>
</dbReference>
<dbReference type="AlphaFoldDB" id="A0A443SMG4"/>
<evidence type="ECO:0000256" key="2">
    <source>
        <dbReference type="PROSITE-ProRule" id="PRU00117"/>
    </source>
</evidence>
<gene>
    <name evidence="4" type="ORF">B4U80_06827</name>
</gene>
<dbReference type="Pfam" id="PF00013">
    <property type="entry name" value="KH_1"/>
    <property type="match status" value="2"/>
</dbReference>
<dbReference type="PROSITE" id="PS50084">
    <property type="entry name" value="KH_TYPE_1"/>
    <property type="match status" value="2"/>
</dbReference>
<evidence type="ECO:0000259" key="3">
    <source>
        <dbReference type="SMART" id="SM00322"/>
    </source>
</evidence>
<reference evidence="4 5" key="1">
    <citation type="journal article" date="2018" name="Gigascience">
        <title>Genomes of trombidid mites reveal novel predicted allergens and laterally-transferred genes associated with secondary metabolism.</title>
        <authorList>
            <person name="Dong X."/>
            <person name="Chaisiri K."/>
            <person name="Xia D."/>
            <person name="Armstrong S.D."/>
            <person name="Fang Y."/>
            <person name="Donnelly M.J."/>
            <person name="Kadowaki T."/>
            <person name="McGarry J.W."/>
            <person name="Darby A.C."/>
            <person name="Makepeace B.L."/>
        </authorList>
    </citation>
    <scope>NUCLEOTIDE SEQUENCE [LARGE SCALE GENOMIC DNA]</scope>
    <source>
        <strain evidence="4">UoL-UT</strain>
    </source>
</reference>
<dbReference type="STRING" id="299467.A0A443SMG4"/>
<comment type="caution">
    <text evidence="4">The sequence shown here is derived from an EMBL/GenBank/DDBJ whole genome shotgun (WGS) entry which is preliminary data.</text>
</comment>
<dbReference type="Gene3D" id="3.30.1370.10">
    <property type="entry name" value="K Homology domain, type 1"/>
    <property type="match status" value="2"/>
</dbReference>
<keyword evidence="2" id="KW-0694">RNA-binding</keyword>
<dbReference type="EMBL" id="NCKV01001240">
    <property type="protein sequence ID" value="RWS28731.1"/>
    <property type="molecule type" value="Genomic_DNA"/>
</dbReference>
<dbReference type="InterPro" id="IPR004087">
    <property type="entry name" value="KH_dom"/>
</dbReference>
<dbReference type="SMART" id="SM00322">
    <property type="entry name" value="KH"/>
    <property type="match status" value="2"/>
</dbReference>
<keyword evidence="5" id="KW-1185">Reference proteome</keyword>
<dbReference type="InterPro" id="IPR004088">
    <property type="entry name" value="KH_dom_type_1"/>
</dbReference>
<evidence type="ECO:0000313" key="5">
    <source>
        <dbReference type="Proteomes" id="UP000288716"/>
    </source>
</evidence>
<dbReference type="InterPro" id="IPR036612">
    <property type="entry name" value="KH_dom_type_1_sf"/>
</dbReference>
<feature type="domain" description="K Homology" evidence="3">
    <location>
        <begin position="45"/>
        <end position="115"/>
    </location>
</feature>
<dbReference type="VEuPathDB" id="VectorBase:LDEU003308"/>
<feature type="domain" description="K Homology" evidence="3">
    <location>
        <begin position="117"/>
        <end position="188"/>
    </location>
</feature>
<dbReference type="GO" id="GO:0010468">
    <property type="term" value="P:regulation of gene expression"/>
    <property type="evidence" value="ECO:0007669"/>
    <property type="project" value="UniProtKB-ARBA"/>
</dbReference>
<protein>
    <recommendedName>
        <fullName evidence="3">K Homology domain-containing protein</fullName>
    </recommendedName>
</protein>
<dbReference type="SUPFAM" id="SSF54791">
    <property type="entry name" value="Eukaryotic type KH-domain (KH-domain type I)"/>
    <property type="match status" value="2"/>
</dbReference>
<evidence type="ECO:0000256" key="1">
    <source>
        <dbReference type="ARBA" id="ARBA00022737"/>
    </source>
</evidence>
<dbReference type="Proteomes" id="UP000288716">
    <property type="component" value="Unassembled WGS sequence"/>
</dbReference>